<feature type="region of interest" description="Disordered" evidence="1">
    <location>
        <begin position="1"/>
        <end position="20"/>
    </location>
</feature>
<feature type="region of interest" description="Disordered" evidence="1">
    <location>
        <begin position="78"/>
        <end position="124"/>
    </location>
</feature>
<organism evidence="2 3">
    <name type="scientific">Elysia crispata</name>
    <name type="common">lettuce slug</name>
    <dbReference type="NCBI Taxonomy" id="231223"/>
    <lineage>
        <taxon>Eukaryota</taxon>
        <taxon>Metazoa</taxon>
        <taxon>Spiralia</taxon>
        <taxon>Lophotrochozoa</taxon>
        <taxon>Mollusca</taxon>
        <taxon>Gastropoda</taxon>
        <taxon>Heterobranchia</taxon>
        <taxon>Euthyneura</taxon>
        <taxon>Panpulmonata</taxon>
        <taxon>Sacoglossa</taxon>
        <taxon>Placobranchoidea</taxon>
        <taxon>Plakobranchidae</taxon>
        <taxon>Elysia</taxon>
    </lineage>
</organism>
<dbReference type="AlphaFoldDB" id="A0AAE0YUR2"/>
<protein>
    <submittedName>
        <fullName evidence="2">Uncharacterized protein</fullName>
    </submittedName>
</protein>
<proteinExistence type="predicted"/>
<sequence>MVKESSAPEVLSSPTPCSETNHAVQMVGETSELEIEAAKYHTIDEIAVAASIAAVGYQEERYDGQGYVLIQNKITNTFSQDDTTNKPRRFRPLREPPISNDKDLHVSSSETTTSTGKSSCPTSMSLPATDVAATSFPSSADRKARICSMTMFPTSHVQSTRYPELSTIFPRPRPHKRQVDLDDHTYLDVVKLRPDSAITEVKLVRTQYGKIQLVSDKEDIPAFRDYHTRILLINRKEKVLGVGGVVDKLPAIYDTRTVPKSLREKRRSFPCGSNASDYNVVTSNIRNACRVDEPNKNIASVNKQEDLNFSSCEYLTVLDIQPEGEISAGTAEYLTVMDMESGEQRR</sequence>
<gene>
    <name evidence="2" type="ORF">RRG08_047461</name>
</gene>
<evidence type="ECO:0000313" key="3">
    <source>
        <dbReference type="Proteomes" id="UP001283361"/>
    </source>
</evidence>
<comment type="caution">
    <text evidence="2">The sequence shown here is derived from an EMBL/GenBank/DDBJ whole genome shotgun (WGS) entry which is preliminary data.</text>
</comment>
<keyword evidence="3" id="KW-1185">Reference proteome</keyword>
<reference evidence="2" key="1">
    <citation type="journal article" date="2023" name="G3 (Bethesda)">
        <title>A reference genome for the long-term kleptoplast-retaining sea slug Elysia crispata morphotype clarki.</title>
        <authorList>
            <person name="Eastman K.E."/>
            <person name="Pendleton A.L."/>
            <person name="Shaikh M.A."/>
            <person name="Suttiyut T."/>
            <person name="Ogas R."/>
            <person name="Tomko P."/>
            <person name="Gavelis G."/>
            <person name="Widhalm J.R."/>
            <person name="Wisecaver J.H."/>
        </authorList>
    </citation>
    <scope>NUCLEOTIDE SEQUENCE</scope>
    <source>
        <strain evidence="2">ECLA1</strain>
    </source>
</reference>
<dbReference type="EMBL" id="JAWDGP010005399">
    <property type="protein sequence ID" value="KAK3757270.1"/>
    <property type="molecule type" value="Genomic_DNA"/>
</dbReference>
<name>A0AAE0YUR2_9GAST</name>
<feature type="compositionally biased region" description="Low complexity" evidence="1">
    <location>
        <begin position="107"/>
        <end position="119"/>
    </location>
</feature>
<dbReference type="Proteomes" id="UP001283361">
    <property type="component" value="Unassembled WGS sequence"/>
</dbReference>
<evidence type="ECO:0000313" key="2">
    <source>
        <dbReference type="EMBL" id="KAK3757270.1"/>
    </source>
</evidence>
<evidence type="ECO:0000256" key="1">
    <source>
        <dbReference type="SAM" id="MobiDB-lite"/>
    </source>
</evidence>
<accession>A0AAE0YUR2</accession>